<dbReference type="CDD" id="cd00074">
    <property type="entry name" value="HFD_H2A"/>
    <property type="match status" value="1"/>
</dbReference>
<dbReference type="InParanoid" id="H0WAH4"/>
<name>H0WAH4_CAVPO</name>
<dbReference type="AlphaFoldDB" id="H0WAH4"/>
<keyword evidence="4" id="KW-1185">Reference proteome</keyword>
<dbReference type="InterPro" id="IPR002119">
    <property type="entry name" value="Histone_H2A"/>
</dbReference>
<dbReference type="EMBL" id="AAKN02033930">
    <property type="status" value="NOT_ANNOTATED_CDS"/>
    <property type="molecule type" value="Genomic_DNA"/>
</dbReference>
<dbReference type="GO" id="GO:0046982">
    <property type="term" value="F:protein heterodimerization activity"/>
    <property type="evidence" value="ECO:0007669"/>
    <property type="project" value="InterPro"/>
</dbReference>
<evidence type="ECO:0000313" key="4">
    <source>
        <dbReference type="Proteomes" id="UP000005447"/>
    </source>
</evidence>
<organism evidence="3 4">
    <name type="scientific">Cavia porcellus</name>
    <name type="common">Guinea pig</name>
    <dbReference type="NCBI Taxonomy" id="10141"/>
    <lineage>
        <taxon>Eukaryota</taxon>
        <taxon>Metazoa</taxon>
        <taxon>Chordata</taxon>
        <taxon>Craniata</taxon>
        <taxon>Vertebrata</taxon>
        <taxon>Euteleostomi</taxon>
        <taxon>Mammalia</taxon>
        <taxon>Eutheria</taxon>
        <taxon>Euarchontoglires</taxon>
        <taxon>Glires</taxon>
        <taxon>Rodentia</taxon>
        <taxon>Hystricomorpha</taxon>
        <taxon>Caviidae</taxon>
        <taxon>Cavia</taxon>
    </lineage>
</organism>
<feature type="region of interest" description="Disordered" evidence="2">
    <location>
        <begin position="87"/>
        <end position="117"/>
    </location>
</feature>
<dbReference type="GO" id="GO:0030527">
    <property type="term" value="F:structural constituent of chromatin"/>
    <property type="evidence" value="ECO:0007669"/>
    <property type="project" value="InterPro"/>
</dbReference>
<reference evidence="3" key="3">
    <citation type="submission" date="2025-09" db="UniProtKB">
        <authorList>
            <consortium name="Ensembl"/>
        </authorList>
    </citation>
    <scope>IDENTIFICATION</scope>
    <source>
        <strain evidence="3">2N</strain>
    </source>
</reference>
<reference evidence="3" key="2">
    <citation type="submission" date="2025-08" db="UniProtKB">
        <authorList>
            <consortium name="Ensembl"/>
        </authorList>
    </citation>
    <scope>IDENTIFICATION</scope>
    <source>
        <strain evidence="3">2N</strain>
    </source>
</reference>
<protein>
    <recommendedName>
        <fullName evidence="1">Histone H2A</fullName>
    </recommendedName>
</protein>
<comment type="subcellular location">
    <subcellularLocation>
        <location evidence="1">Nucleus</location>
    </subcellularLocation>
</comment>
<dbReference type="PANTHER" id="PTHR23430">
    <property type="entry name" value="HISTONE H2A"/>
    <property type="match status" value="1"/>
</dbReference>
<dbReference type="OMA" id="DEMTQNK"/>
<dbReference type="HOGENOM" id="CLU_062828_3_2_1"/>
<dbReference type="eggNOG" id="KOG1756">
    <property type="taxonomic scope" value="Eukaryota"/>
</dbReference>
<dbReference type="KEGG" id="cpoc:100724929"/>
<dbReference type="RefSeq" id="XP_003469399.1">
    <property type="nucleotide sequence ID" value="XM_003469351.2"/>
</dbReference>
<keyword evidence="1" id="KW-0539">Nucleus</keyword>
<comment type="similarity">
    <text evidence="1">Belongs to the histone H2A family.</text>
</comment>
<dbReference type="InterPro" id="IPR009072">
    <property type="entry name" value="Histone-fold"/>
</dbReference>
<dbReference type="Proteomes" id="UP000005447">
    <property type="component" value="Unassembled WGS sequence"/>
</dbReference>
<dbReference type="FunCoup" id="H0WAH4">
    <property type="interactions" value="36"/>
</dbReference>
<dbReference type="GO" id="GO:0003677">
    <property type="term" value="F:DNA binding"/>
    <property type="evidence" value="ECO:0007669"/>
    <property type="project" value="UniProtKB-KW"/>
</dbReference>
<comment type="subunit">
    <text evidence="1">The nucleosome is a histone octamer containing two molecules each of H2A, H2B, H3 and H4 assembled in one H3-H4 heterotetramer and two H2A-H2B heterodimers. The octamer wraps approximately 147 bp of DNA.</text>
</comment>
<dbReference type="GO" id="GO:0005634">
    <property type="term" value="C:nucleus"/>
    <property type="evidence" value="ECO:0007669"/>
    <property type="project" value="UniProtKB-SubCell"/>
</dbReference>
<dbReference type="SMART" id="SM00414">
    <property type="entry name" value="H2A"/>
    <property type="match status" value="1"/>
</dbReference>
<keyword evidence="1" id="KW-0544">Nucleosome core</keyword>
<reference evidence="4" key="1">
    <citation type="journal article" date="2011" name="Nature">
        <title>A high-resolution map of human evolutionary constraint using 29 mammals.</title>
        <authorList>
            <person name="Lindblad-Toh K."/>
            <person name="Garber M."/>
            <person name="Zuk O."/>
            <person name="Lin M.F."/>
            <person name="Parker B.J."/>
            <person name="Washietl S."/>
            <person name="Kheradpour P."/>
            <person name="Ernst J."/>
            <person name="Jordan G."/>
            <person name="Mauceli E."/>
            <person name="Ward L.D."/>
            <person name="Lowe C.B."/>
            <person name="Holloway A.K."/>
            <person name="Clamp M."/>
            <person name="Gnerre S."/>
            <person name="Alfoldi J."/>
            <person name="Beal K."/>
            <person name="Chang J."/>
            <person name="Clawson H."/>
            <person name="Cuff J."/>
            <person name="Di Palma F."/>
            <person name="Fitzgerald S."/>
            <person name="Flicek P."/>
            <person name="Guttman M."/>
            <person name="Hubisz M.J."/>
            <person name="Jaffe D.B."/>
            <person name="Jungreis I."/>
            <person name="Kent W.J."/>
            <person name="Kostka D."/>
            <person name="Lara M."/>
            <person name="Martins A.L."/>
            <person name="Massingham T."/>
            <person name="Moltke I."/>
            <person name="Raney B.J."/>
            <person name="Rasmussen M.D."/>
            <person name="Robinson J."/>
            <person name="Stark A."/>
            <person name="Vilella A.J."/>
            <person name="Wen J."/>
            <person name="Xie X."/>
            <person name="Zody M.C."/>
            <person name="Baldwin J."/>
            <person name="Bloom T."/>
            <person name="Chin C.W."/>
            <person name="Heiman D."/>
            <person name="Nicol R."/>
            <person name="Nusbaum C."/>
            <person name="Young S."/>
            <person name="Wilkinson J."/>
            <person name="Worley K.C."/>
            <person name="Kovar C.L."/>
            <person name="Muzny D.M."/>
            <person name="Gibbs R.A."/>
            <person name="Cree A."/>
            <person name="Dihn H.H."/>
            <person name="Fowler G."/>
            <person name="Jhangiani S."/>
            <person name="Joshi V."/>
            <person name="Lee S."/>
            <person name="Lewis L.R."/>
            <person name="Nazareth L.V."/>
            <person name="Okwuonu G."/>
            <person name="Santibanez J."/>
            <person name="Warren W.C."/>
            <person name="Mardis E.R."/>
            <person name="Weinstock G.M."/>
            <person name="Wilson R.K."/>
            <person name="Delehaunty K."/>
            <person name="Dooling D."/>
            <person name="Fronik C."/>
            <person name="Fulton L."/>
            <person name="Fulton B."/>
            <person name="Graves T."/>
            <person name="Minx P."/>
            <person name="Sodergren E."/>
            <person name="Birney E."/>
            <person name="Margulies E.H."/>
            <person name="Herrero J."/>
            <person name="Green E.D."/>
            <person name="Haussler D."/>
            <person name="Siepel A."/>
            <person name="Goldman N."/>
            <person name="Pollard K.S."/>
            <person name="Pedersen J.S."/>
            <person name="Lander E.S."/>
            <person name="Kellis M."/>
        </authorList>
    </citation>
    <scope>NUCLEOTIDE SEQUENCE [LARGE SCALE GENOMIC DNA]</scope>
    <source>
        <strain evidence="4">2N</strain>
    </source>
</reference>
<keyword evidence="1" id="KW-0158">Chromosome</keyword>
<evidence type="ECO:0000313" key="3">
    <source>
        <dbReference type="Ensembl" id="ENSCPOP00000019986.2"/>
    </source>
</evidence>
<accession>H0WAH4</accession>
<dbReference type="VEuPathDB" id="HostDB:ENSCPOG00000006352"/>
<keyword evidence="1" id="KW-0238">DNA-binding</keyword>
<dbReference type="Ensembl" id="ENSCPOT00000006417.3">
    <property type="protein sequence ID" value="ENSCPOP00000019986.2"/>
    <property type="gene ID" value="ENSCPOG00000006352.4"/>
</dbReference>
<dbReference type="OrthoDB" id="9421954at2759"/>
<gene>
    <name evidence="3" type="primary">LOC100724929</name>
</gene>
<proteinExistence type="inferred from homology"/>
<dbReference type="SUPFAM" id="SSF47113">
    <property type="entry name" value="Histone-fold"/>
    <property type="match status" value="1"/>
</dbReference>
<feature type="region of interest" description="Disordered" evidence="2">
    <location>
        <begin position="1"/>
        <end position="20"/>
    </location>
</feature>
<evidence type="ECO:0000256" key="2">
    <source>
        <dbReference type="SAM" id="MobiDB-lite"/>
    </source>
</evidence>
<dbReference type="STRING" id="10141.ENSCPOP00000019986"/>
<dbReference type="Gene3D" id="1.10.20.10">
    <property type="entry name" value="Histone, subunit A"/>
    <property type="match status" value="1"/>
</dbReference>
<dbReference type="GeneTree" id="ENSGT00940000162492"/>
<dbReference type="GO" id="GO:0000786">
    <property type="term" value="C:nucleosome"/>
    <property type="evidence" value="ECO:0007669"/>
    <property type="project" value="UniProtKB-KW"/>
</dbReference>
<dbReference type="PRINTS" id="PR00620">
    <property type="entry name" value="HISTONEH2A"/>
</dbReference>
<sequence>MDGKKSNEKSSQLRKHPVSCSRRAELQLPVSRMERYLRENSYAPHLPFSTPVFLEGVLEYLTASILDLARKEARGKRKKHILPQHLETAAENNQQLGLRFGDSRKSMLDEMTQNKKK</sequence>
<dbReference type="Bgee" id="ENSCPOG00000006352">
    <property type="expression patterns" value="Expressed in testis"/>
</dbReference>
<evidence type="ECO:0000256" key="1">
    <source>
        <dbReference type="RuleBase" id="RU003767"/>
    </source>
</evidence>
<dbReference type="GeneID" id="100724929"/>